<proteinExistence type="predicted"/>
<evidence type="ECO:0000256" key="2">
    <source>
        <dbReference type="SAM" id="Phobius"/>
    </source>
</evidence>
<reference evidence="3 4" key="1">
    <citation type="submission" date="2020-08" db="EMBL/GenBank/DDBJ databases">
        <title>Genome public.</title>
        <authorList>
            <person name="Liu C."/>
            <person name="Sun Q."/>
        </authorList>
    </citation>
    <scope>NUCLEOTIDE SEQUENCE [LARGE SCALE GENOMIC DNA]</scope>
    <source>
        <strain evidence="3 4">NSJ-10</strain>
    </source>
</reference>
<keyword evidence="2" id="KW-1133">Transmembrane helix</keyword>
<comment type="caution">
    <text evidence="3">The sequence shown here is derived from an EMBL/GenBank/DDBJ whole genome shotgun (WGS) entry which is preliminary data.</text>
</comment>
<keyword evidence="4" id="KW-1185">Reference proteome</keyword>
<feature type="compositionally biased region" description="Basic and acidic residues" evidence="1">
    <location>
        <begin position="88"/>
        <end position="98"/>
    </location>
</feature>
<dbReference type="RefSeq" id="WP_186847704.1">
    <property type="nucleotide sequence ID" value="NZ_JACOOX010000004.1"/>
</dbReference>
<protein>
    <submittedName>
        <fullName evidence="3">Uncharacterized protein</fullName>
    </submittedName>
</protein>
<evidence type="ECO:0000256" key="1">
    <source>
        <dbReference type="SAM" id="MobiDB-lite"/>
    </source>
</evidence>
<accession>A0A8I0AJ42</accession>
<dbReference type="Proteomes" id="UP000615234">
    <property type="component" value="Unassembled WGS sequence"/>
</dbReference>
<feature type="transmembrane region" description="Helical" evidence="2">
    <location>
        <begin position="52"/>
        <end position="73"/>
    </location>
</feature>
<sequence length="201" mass="22749">MIVYTIIQVVITLAAAGVIGYSIFLTVQVSGDRLLAMDSTLGYGYAVAYRQWQLYAGIAIAVLLFLWVLYILAWRRYRMKHREERLAKKTAKKEAKRQEKQKKKADAKKPQTAAGDTVSDSYDVSMQSYYPNGYDTDNRGYYPNGYAAENQGYYPNGYAAENQGYYPNGYVANAQTYMPDTYGQYISSDEKNAPDTKTGMK</sequence>
<feature type="region of interest" description="Disordered" evidence="1">
    <location>
        <begin position="88"/>
        <end position="118"/>
    </location>
</feature>
<keyword evidence="2" id="KW-0472">Membrane</keyword>
<evidence type="ECO:0000313" key="3">
    <source>
        <dbReference type="EMBL" id="MBC5662985.1"/>
    </source>
</evidence>
<feature type="transmembrane region" description="Helical" evidence="2">
    <location>
        <begin position="7"/>
        <end position="27"/>
    </location>
</feature>
<evidence type="ECO:0000313" key="4">
    <source>
        <dbReference type="Proteomes" id="UP000615234"/>
    </source>
</evidence>
<dbReference type="AlphaFoldDB" id="A0A8I0AJ42"/>
<dbReference type="EMBL" id="JACOOX010000004">
    <property type="protein sequence ID" value="MBC5662985.1"/>
    <property type="molecule type" value="Genomic_DNA"/>
</dbReference>
<name>A0A8I0AJ42_9FIRM</name>
<organism evidence="3 4">
    <name type="scientific">Coprococcus hominis</name>
    <name type="common">ex Liu et al. 2022</name>
    <dbReference type="NCBI Taxonomy" id="2763039"/>
    <lineage>
        <taxon>Bacteria</taxon>
        <taxon>Bacillati</taxon>
        <taxon>Bacillota</taxon>
        <taxon>Clostridia</taxon>
        <taxon>Lachnospirales</taxon>
        <taxon>Lachnospiraceae</taxon>
        <taxon>Coprococcus</taxon>
    </lineage>
</organism>
<keyword evidence="2" id="KW-0812">Transmembrane</keyword>
<gene>
    <name evidence="3" type="ORF">H8S09_08770</name>
</gene>